<dbReference type="InterPro" id="IPR039750">
    <property type="entry name" value="DRC1/DRC2"/>
</dbReference>
<accession>A0A8C2SRU8</accession>
<dbReference type="Pfam" id="PF14772">
    <property type="entry name" value="NYD-SP28"/>
    <property type="match status" value="1"/>
</dbReference>
<dbReference type="GeneID" id="107307090"/>
<evidence type="ECO:0000256" key="6">
    <source>
        <dbReference type="ARBA" id="ARBA00023212"/>
    </source>
</evidence>
<evidence type="ECO:0000256" key="12">
    <source>
        <dbReference type="ARBA" id="ARBA00045865"/>
    </source>
</evidence>
<dbReference type="GO" id="GO:0070286">
    <property type="term" value="P:axonemal dynein complex assembly"/>
    <property type="evidence" value="ECO:0007669"/>
    <property type="project" value="InterPro"/>
</dbReference>
<dbReference type="RefSeq" id="XP_015706018.1">
    <property type="nucleotide sequence ID" value="XM_015850532.2"/>
</dbReference>
<evidence type="ECO:0000256" key="7">
    <source>
        <dbReference type="ARBA" id="ARBA00023273"/>
    </source>
</evidence>
<dbReference type="Proteomes" id="UP000694412">
    <property type="component" value="Unassembled WGS sequence"/>
</dbReference>
<dbReference type="GeneTree" id="ENSGT00940000153804"/>
<dbReference type="OrthoDB" id="7760980at2759"/>
<reference evidence="16" key="2">
    <citation type="submission" date="2025-09" db="UniProtKB">
        <authorList>
            <consortium name="Ensembl"/>
        </authorList>
    </citation>
    <scope>IDENTIFICATION</scope>
</reference>
<keyword evidence="4 13" id="KW-0175">Coiled coil</keyword>
<comment type="similarity">
    <text evidence="9">Belongs to the DRC2 family.</text>
</comment>
<dbReference type="AlphaFoldDB" id="A0A8C2SRU8"/>
<dbReference type="GO" id="GO:0060285">
    <property type="term" value="P:cilium-dependent cell motility"/>
    <property type="evidence" value="ECO:0007669"/>
    <property type="project" value="TreeGrafter"/>
</dbReference>
<sequence length="475" mass="54911">MKRQKRAPPMSAEDELLLLQAQALAEEEEAKKKRELLSLFLKDKLAQEQRSTTLNLHKLHSQWRTVLRDTRAQELQQDVAVLSQTFERVMDSKDGVIQSLVMDLEEAELQHSRALSSHVLNVEWLLQLQRCRLRCMEEGYRAQLDELQDEFETERRSILEQHQREMRYLHDVAVSIEQHHANEENEATLGFQSTRDEIKNKSLQEKQYTRLQLSTKLEGLWEQFRCAMQSYSEATERNKHDFKALKIKDEKSSREVEMQDKKLQKLQDAVQAAKARLAAQHRDAEEQNQNMREQREAAMGQLQQLKAEMSRAQGKARHSLAELTEQSGAALRALGSVVGKAERILRLAELCRKMESEEEKVLPFQPPSLGPTELSEAQRVLNETPTEPLVQTMQDYVGLERFWQRYNKVKLEELVVGQHRAALTHSNRQLRGVLRRYLDGITVPRPYTVMDGNRAAPQQHGPIEQQPDVGHGVGP</sequence>
<dbReference type="InterPro" id="IPR039505">
    <property type="entry name" value="DRC1/2_N"/>
</dbReference>
<dbReference type="CTD" id="105833"/>
<dbReference type="KEGG" id="cjo:107307090"/>
<dbReference type="PANTHER" id="PTHR21625">
    <property type="entry name" value="NYD-SP28 PROTEIN"/>
    <property type="match status" value="1"/>
</dbReference>
<dbReference type="RefSeq" id="XP_015706017.1">
    <property type="nucleotide sequence ID" value="XM_015850531.2"/>
</dbReference>
<comment type="subcellular location">
    <subcellularLocation>
        <location evidence="1">Cytoplasm</location>
        <location evidence="1">Cytoskeleton</location>
        <location evidence="1">Flagellum axoneme</location>
    </subcellularLocation>
    <subcellularLocation>
        <location evidence="8">Cytoplasm</location>
        <location evidence="8">Cytoskeleton</location>
        <location evidence="8">Flagellum basal body</location>
    </subcellularLocation>
</comment>
<comment type="function">
    <text evidence="12">Component of the nexin-dynein regulatory complex (N-DRC), a key regulator of ciliary/flagellar motility which maintains the alignment and integrity of the distal axoneme and regulates microtubule sliding in motile axonemes. Plays a critical role in the assembly of N-DRC and also stabilizes the assembly of multiple inner dynein arms and radial spokes. Coassembles with DRC1 to form a central scaffold needed for assembly of the N-DRC and its attachment to the outer doublet microtubules.</text>
</comment>
<evidence type="ECO:0000313" key="17">
    <source>
        <dbReference type="Proteomes" id="UP000694412"/>
    </source>
</evidence>
<feature type="domain" description="Dynein regulatory complex protein 1/2 N-terminal" evidence="15">
    <location>
        <begin position="22"/>
        <end position="121"/>
    </location>
</feature>
<dbReference type="GO" id="GO:0003352">
    <property type="term" value="P:regulation of cilium movement"/>
    <property type="evidence" value="ECO:0007669"/>
    <property type="project" value="Ensembl"/>
</dbReference>
<evidence type="ECO:0000256" key="5">
    <source>
        <dbReference type="ARBA" id="ARBA00023069"/>
    </source>
</evidence>
<evidence type="ECO:0000256" key="14">
    <source>
        <dbReference type="SAM" id="MobiDB-lite"/>
    </source>
</evidence>
<keyword evidence="5" id="KW-0969">Cilium</keyword>
<keyword evidence="7" id="KW-0966">Cell projection</keyword>
<evidence type="ECO:0000256" key="2">
    <source>
        <dbReference type="ARBA" id="ARBA00022490"/>
    </source>
</evidence>
<evidence type="ECO:0000256" key="10">
    <source>
        <dbReference type="ARBA" id="ARBA00040899"/>
    </source>
</evidence>
<evidence type="ECO:0000259" key="15">
    <source>
        <dbReference type="Pfam" id="PF14772"/>
    </source>
</evidence>
<name>A0A8C2SRU8_COTJA</name>
<keyword evidence="17" id="KW-1185">Reference proteome</keyword>
<evidence type="ECO:0000256" key="9">
    <source>
        <dbReference type="ARBA" id="ARBA00038424"/>
    </source>
</evidence>
<evidence type="ECO:0000256" key="11">
    <source>
        <dbReference type="ARBA" id="ARBA00041517"/>
    </source>
</evidence>
<dbReference type="Ensembl" id="ENSCJPT00005005236.1">
    <property type="protein sequence ID" value="ENSCJPP00005002854.1"/>
    <property type="gene ID" value="ENSCJPG00005003137.1"/>
</dbReference>
<feature type="coiled-coil region" evidence="13">
    <location>
        <begin position="137"/>
        <end position="164"/>
    </location>
</feature>
<evidence type="ECO:0000256" key="4">
    <source>
        <dbReference type="ARBA" id="ARBA00023054"/>
    </source>
</evidence>
<feature type="region of interest" description="Disordered" evidence="14">
    <location>
        <begin position="449"/>
        <end position="475"/>
    </location>
</feature>
<proteinExistence type="inferred from homology"/>
<keyword evidence="3" id="KW-0282">Flagellum</keyword>
<gene>
    <name evidence="16" type="primary">CCDC65</name>
</gene>
<feature type="coiled-coil region" evidence="13">
    <location>
        <begin position="256"/>
        <end position="322"/>
    </location>
</feature>
<evidence type="ECO:0000256" key="1">
    <source>
        <dbReference type="ARBA" id="ARBA00004611"/>
    </source>
</evidence>
<evidence type="ECO:0000256" key="13">
    <source>
        <dbReference type="SAM" id="Coils"/>
    </source>
</evidence>
<dbReference type="GO" id="GO:0005858">
    <property type="term" value="C:axonemal dynein complex"/>
    <property type="evidence" value="ECO:0007669"/>
    <property type="project" value="InterPro"/>
</dbReference>
<protein>
    <recommendedName>
        <fullName evidence="10">Dynein regulatory complex subunit 2</fullName>
    </recommendedName>
    <alternativeName>
        <fullName evidence="11">Coiled-coil domain-containing protein 65</fullName>
    </alternativeName>
</protein>
<dbReference type="PANTHER" id="PTHR21625:SF0">
    <property type="entry name" value="DYNEIN REGULATORY COMPLEX SUBUNIT 2"/>
    <property type="match status" value="1"/>
</dbReference>
<reference evidence="16" key="1">
    <citation type="submission" date="2025-08" db="UniProtKB">
        <authorList>
            <consortium name="Ensembl"/>
        </authorList>
    </citation>
    <scope>IDENTIFICATION</scope>
</reference>
<evidence type="ECO:0000256" key="8">
    <source>
        <dbReference type="ARBA" id="ARBA00037841"/>
    </source>
</evidence>
<keyword evidence="6" id="KW-0206">Cytoskeleton</keyword>
<keyword evidence="2" id="KW-0963">Cytoplasm</keyword>
<dbReference type="GO" id="GO:0036064">
    <property type="term" value="C:ciliary basal body"/>
    <property type="evidence" value="ECO:0007669"/>
    <property type="project" value="Ensembl"/>
</dbReference>
<evidence type="ECO:0000256" key="3">
    <source>
        <dbReference type="ARBA" id="ARBA00022846"/>
    </source>
</evidence>
<organism evidence="16 17">
    <name type="scientific">Coturnix japonica</name>
    <name type="common">Japanese quail</name>
    <name type="synonym">Coturnix coturnix japonica</name>
    <dbReference type="NCBI Taxonomy" id="93934"/>
    <lineage>
        <taxon>Eukaryota</taxon>
        <taxon>Metazoa</taxon>
        <taxon>Chordata</taxon>
        <taxon>Craniata</taxon>
        <taxon>Vertebrata</taxon>
        <taxon>Euteleostomi</taxon>
        <taxon>Archelosauria</taxon>
        <taxon>Archosauria</taxon>
        <taxon>Dinosauria</taxon>
        <taxon>Saurischia</taxon>
        <taxon>Theropoda</taxon>
        <taxon>Coelurosauria</taxon>
        <taxon>Aves</taxon>
        <taxon>Neognathae</taxon>
        <taxon>Galloanserae</taxon>
        <taxon>Galliformes</taxon>
        <taxon>Phasianidae</taxon>
        <taxon>Perdicinae</taxon>
        <taxon>Coturnix</taxon>
    </lineage>
</organism>
<evidence type="ECO:0000313" key="16">
    <source>
        <dbReference type="Ensembl" id="ENSCJPP00005002854.1"/>
    </source>
</evidence>